<dbReference type="InterPro" id="IPR056874">
    <property type="entry name" value="PHD_dom_pln"/>
</dbReference>
<name>D8QT77_SELML</name>
<evidence type="ECO:0000313" key="5">
    <source>
        <dbReference type="Proteomes" id="UP000001514"/>
    </source>
</evidence>
<proteinExistence type="predicted"/>
<dbReference type="PANTHER" id="PTHR33779">
    <property type="entry name" value="EXPRESSED PROTEIN"/>
    <property type="match status" value="1"/>
</dbReference>
<reference evidence="4 5" key="1">
    <citation type="journal article" date="2011" name="Science">
        <title>The Selaginella genome identifies genetic changes associated with the evolution of vascular plants.</title>
        <authorList>
            <person name="Banks J.A."/>
            <person name="Nishiyama T."/>
            <person name="Hasebe M."/>
            <person name="Bowman J.L."/>
            <person name="Gribskov M."/>
            <person name="dePamphilis C."/>
            <person name="Albert V.A."/>
            <person name="Aono N."/>
            <person name="Aoyama T."/>
            <person name="Ambrose B.A."/>
            <person name="Ashton N.W."/>
            <person name="Axtell M.J."/>
            <person name="Barker E."/>
            <person name="Barker M.S."/>
            <person name="Bennetzen J.L."/>
            <person name="Bonawitz N.D."/>
            <person name="Chapple C."/>
            <person name="Cheng C."/>
            <person name="Correa L.G."/>
            <person name="Dacre M."/>
            <person name="DeBarry J."/>
            <person name="Dreyer I."/>
            <person name="Elias M."/>
            <person name="Engstrom E.M."/>
            <person name="Estelle M."/>
            <person name="Feng L."/>
            <person name="Finet C."/>
            <person name="Floyd S.K."/>
            <person name="Frommer W.B."/>
            <person name="Fujita T."/>
            <person name="Gramzow L."/>
            <person name="Gutensohn M."/>
            <person name="Harholt J."/>
            <person name="Hattori M."/>
            <person name="Heyl A."/>
            <person name="Hirai T."/>
            <person name="Hiwatashi Y."/>
            <person name="Ishikawa M."/>
            <person name="Iwata M."/>
            <person name="Karol K.G."/>
            <person name="Koehler B."/>
            <person name="Kolukisaoglu U."/>
            <person name="Kubo M."/>
            <person name="Kurata T."/>
            <person name="Lalonde S."/>
            <person name="Li K."/>
            <person name="Li Y."/>
            <person name="Litt A."/>
            <person name="Lyons E."/>
            <person name="Manning G."/>
            <person name="Maruyama T."/>
            <person name="Michael T.P."/>
            <person name="Mikami K."/>
            <person name="Miyazaki S."/>
            <person name="Morinaga S."/>
            <person name="Murata T."/>
            <person name="Mueller-Roeber B."/>
            <person name="Nelson D.R."/>
            <person name="Obara M."/>
            <person name="Oguri Y."/>
            <person name="Olmstead R.G."/>
            <person name="Onodera N."/>
            <person name="Petersen B.L."/>
            <person name="Pils B."/>
            <person name="Prigge M."/>
            <person name="Rensing S.A."/>
            <person name="Riano-Pachon D.M."/>
            <person name="Roberts A.W."/>
            <person name="Sato Y."/>
            <person name="Scheller H.V."/>
            <person name="Schulz B."/>
            <person name="Schulz C."/>
            <person name="Shakirov E.V."/>
            <person name="Shibagaki N."/>
            <person name="Shinohara N."/>
            <person name="Shippen D.E."/>
            <person name="Soerensen I."/>
            <person name="Sotooka R."/>
            <person name="Sugimoto N."/>
            <person name="Sugita M."/>
            <person name="Sumikawa N."/>
            <person name="Tanurdzic M."/>
            <person name="Theissen G."/>
            <person name="Ulvskov P."/>
            <person name="Wakazuki S."/>
            <person name="Weng J.K."/>
            <person name="Willats W.W."/>
            <person name="Wipf D."/>
            <person name="Wolf P.G."/>
            <person name="Yang L."/>
            <person name="Zimmer A.D."/>
            <person name="Zhu Q."/>
            <person name="Mitros T."/>
            <person name="Hellsten U."/>
            <person name="Loque D."/>
            <person name="Otillar R."/>
            <person name="Salamov A."/>
            <person name="Schmutz J."/>
            <person name="Shapiro H."/>
            <person name="Lindquist E."/>
            <person name="Lucas S."/>
            <person name="Rokhsar D."/>
            <person name="Grigoriev I.V."/>
        </authorList>
    </citation>
    <scope>NUCLEOTIDE SEQUENCE [LARGE SCALE GENOMIC DNA]</scope>
</reference>
<gene>
    <name evidence="4" type="ORF">SELMODRAFT_403989</name>
</gene>
<dbReference type="Gene3D" id="3.30.40.10">
    <property type="entry name" value="Zinc/RING finger domain, C3HC4 (zinc finger)"/>
    <property type="match status" value="1"/>
</dbReference>
<dbReference type="HOGENOM" id="CLU_085211_0_0_1"/>
<dbReference type="PANTHER" id="PTHR33779:SF1">
    <property type="entry name" value="EXPRESSED PROTEIN"/>
    <property type="match status" value="1"/>
</dbReference>
<keyword evidence="2" id="KW-0862">Zinc</keyword>
<evidence type="ECO:0000256" key="2">
    <source>
        <dbReference type="ARBA" id="ARBA00022833"/>
    </source>
</evidence>
<evidence type="ECO:0000259" key="3">
    <source>
        <dbReference type="Pfam" id="PF25054"/>
    </source>
</evidence>
<sequence length="285" mass="32426">MVFAFGGRVASDSAKLLDELWDGEKEKEKSVKESKGWNYGRKLKGEKMNTKKQNERKKLFLGTQLIDLLQTGKSGRERNSSLQAPRSTMEDKVDRECSMCGDIGFSSELFQCKECNFRWQHSYCSRLYPNMESGNWGEWPVCDWCFGALGVKATLKPKRSASIKLRRSSSSNYEEQVYQAQKGSKDENHHRWDALDYLLEVAHMSSLSDGETSMKRQACSSKRTCARKLSSASSSPSSSFKRPQQKWGFLSERIKLDSSKLSPSSSKPSSPKPVCNRRYKFLSDV</sequence>
<keyword evidence="1" id="KW-0863">Zinc-finger</keyword>
<keyword evidence="1" id="KW-0479">Metal-binding</keyword>
<dbReference type="Pfam" id="PF25054">
    <property type="entry name" value="PHD_pln"/>
    <property type="match status" value="1"/>
</dbReference>
<dbReference type="GO" id="GO:0008270">
    <property type="term" value="F:zinc ion binding"/>
    <property type="evidence" value="ECO:0007669"/>
    <property type="project" value="UniProtKB-KW"/>
</dbReference>
<evidence type="ECO:0000256" key="1">
    <source>
        <dbReference type="ARBA" id="ARBA00022771"/>
    </source>
</evidence>
<dbReference type="AlphaFoldDB" id="D8QT77"/>
<dbReference type="eggNOG" id="ENOG502S276">
    <property type="taxonomic scope" value="Eukaryota"/>
</dbReference>
<organism evidence="5">
    <name type="scientific">Selaginella moellendorffii</name>
    <name type="common">Spikemoss</name>
    <dbReference type="NCBI Taxonomy" id="88036"/>
    <lineage>
        <taxon>Eukaryota</taxon>
        <taxon>Viridiplantae</taxon>
        <taxon>Streptophyta</taxon>
        <taxon>Embryophyta</taxon>
        <taxon>Tracheophyta</taxon>
        <taxon>Lycopodiopsida</taxon>
        <taxon>Selaginellales</taxon>
        <taxon>Selaginellaceae</taxon>
        <taxon>Selaginella</taxon>
    </lineage>
</organism>
<accession>D8QT77</accession>
<dbReference type="Gramene" id="EFJ37069">
    <property type="protein sequence ID" value="EFJ37069"/>
    <property type="gene ID" value="SELMODRAFT_403989"/>
</dbReference>
<feature type="domain" description="PHD-type zinc finger plants" evidence="3">
    <location>
        <begin position="98"/>
        <end position="145"/>
    </location>
</feature>
<keyword evidence="5" id="KW-1185">Reference proteome</keyword>
<dbReference type="InterPro" id="IPR013083">
    <property type="entry name" value="Znf_RING/FYVE/PHD"/>
</dbReference>
<dbReference type="KEGG" id="smo:SELMODRAFT_403989"/>
<protein>
    <recommendedName>
        <fullName evidence="3">PHD-type zinc finger plants domain-containing protein</fullName>
    </recommendedName>
</protein>
<dbReference type="Proteomes" id="UP000001514">
    <property type="component" value="Unassembled WGS sequence"/>
</dbReference>
<dbReference type="EMBL" id="GL377566">
    <property type="protein sequence ID" value="EFJ37069.1"/>
    <property type="molecule type" value="Genomic_DNA"/>
</dbReference>
<evidence type="ECO:0000313" key="4">
    <source>
        <dbReference type="EMBL" id="EFJ37069.1"/>
    </source>
</evidence>
<dbReference type="InParanoid" id="D8QT77"/>
<dbReference type="InterPro" id="IPR011011">
    <property type="entry name" value="Znf_FYVE_PHD"/>
</dbReference>
<dbReference type="SUPFAM" id="SSF57903">
    <property type="entry name" value="FYVE/PHD zinc finger"/>
    <property type="match status" value="1"/>
</dbReference>